<evidence type="ECO:0000256" key="1">
    <source>
        <dbReference type="ARBA" id="ARBA00022729"/>
    </source>
</evidence>
<dbReference type="InterPro" id="IPR012291">
    <property type="entry name" value="CBM2_carb-bd_dom_sf"/>
</dbReference>
<dbReference type="InterPro" id="IPR008965">
    <property type="entry name" value="CBM2/CBM3_carb-bd_dom_sf"/>
</dbReference>
<feature type="region of interest" description="Disordered" evidence="2">
    <location>
        <begin position="324"/>
        <end position="370"/>
    </location>
</feature>
<reference evidence="5" key="1">
    <citation type="journal article" date="2019" name="Int. J. Syst. Evol. Microbiol.">
        <title>The Global Catalogue of Microorganisms (GCM) 10K type strain sequencing project: providing services to taxonomists for standard genome sequencing and annotation.</title>
        <authorList>
            <consortium name="The Broad Institute Genomics Platform"/>
            <consortium name="The Broad Institute Genome Sequencing Center for Infectious Disease"/>
            <person name="Wu L."/>
            <person name="Ma J."/>
        </authorList>
    </citation>
    <scope>NUCLEOTIDE SEQUENCE [LARGE SCALE GENOMIC DNA]</scope>
    <source>
        <strain evidence="5">CECT 7649</strain>
    </source>
</reference>
<dbReference type="InterPro" id="IPR036908">
    <property type="entry name" value="RlpA-like_sf"/>
</dbReference>
<keyword evidence="5" id="KW-1185">Reference proteome</keyword>
<evidence type="ECO:0000259" key="3">
    <source>
        <dbReference type="PROSITE" id="PS51173"/>
    </source>
</evidence>
<dbReference type="InterPro" id="IPR036749">
    <property type="entry name" value="Expansin_CBD_sf"/>
</dbReference>
<accession>A0ABW2PBX5</accession>
<dbReference type="EMBL" id="JBHTCG010000021">
    <property type="protein sequence ID" value="MFC7385750.1"/>
    <property type="molecule type" value="Genomic_DNA"/>
</dbReference>
<organism evidence="4 5">
    <name type="scientific">Sphaerisporangium rhizosphaerae</name>
    <dbReference type="NCBI Taxonomy" id="2269375"/>
    <lineage>
        <taxon>Bacteria</taxon>
        <taxon>Bacillati</taxon>
        <taxon>Actinomycetota</taxon>
        <taxon>Actinomycetes</taxon>
        <taxon>Streptosporangiales</taxon>
        <taxon>Streptosporangiaceae</taxon>
        <taxon>Sphaerisporangium</taxon>
    </lineage>
</organism>
<feature type="compositionally biased region" description="Pro residues" evidence="2">
    <location>
        <begin position="330"/>
        <end position="364"/>
    </location>
</feature>
<dbReference type="Gene3D" id="2.60.40.760">
    <property type="entry name" value="Expansin, cellulose-binding-like domain"/>
    <property type="match status" value="1"/>
</dbReference>
<dbReference type="RefSeq" id="WP_380829623.1">
    <property type="nucleotide sequence ID" value="NZ_JBHTCG010000021.1"/>
</dbReference>
<comment type="caution">
    <text evidence="4">The sequence shown here is derived from an EMBL/GenBank/DDBJ whole genome shotgun (WGS) entry which is preliminary data.</text>
</comment>
<dbReference type="SUPFAM" id="SSF49384">
    <property type="entry name" value="Carbohydrate-binding domain"/>
    <property type="match status" value="1"/>
</dbReference>
<dbReference type="SUPFAM" id="SSF50685">
    <property type="entry name" value="Barwin-like endoglucanases"/>
    <property type="match status" value="1"/>
</dbReference>
<dbReference type="PANTHER" id="PTHR31836">
    <property type="match status" value="1"/>
</dbReference>
<name>A0ABW2PBX5_9ACTN</name>
<proteinExistence type="predicted"/>
<sequence length="469" mass="49276">MRIVYRARPAGAAPGGRRRPSRSRLVIAVLLSAVAVFQLSARALALADPPAPVTGNATYFDALGAPYGGCGLPQSVLESQDFVALNVYNTPGDYGFYARPLPPSMADKIGMWDNGRNCGRWVQVSIADYCTGVNDGAQSQAFCRNGSWVSDAYNGATLTMLVADSCGDTNAWCRDDRYHLDLAKDSINRFAKNGAPVGDLYPNHWNNRHVTWSFVPAPGYTGDIQIGFIQGAQRYWPAIAVSRLPNGLHGVEYQVGGAWQQAQMNGDMGQSYIIAPTETGGTRYRIRARDASDAPVNAGRVYEFSLPSACSPCGAAYTKVTYTTDTSTPTPTPSATPTPTPTATPTRTPTPTPSATPTPTPTPTPTSCTARYATQSQWPGGFTGQISVTNGGPPLSNWTITFTVPAGVTVASGWNGTWTQSGSTVTVKNTSWNGSVGTGGIITLGFNGTTTGSAAPGATAFTLNGSPCA</sequence>
<gene>
    <name evidence="4" type="ORF">ACFQSB_26330</name>
</gene>
<dbReference type="Gene3D" id="2.60.40.290">
    <property type="match status" value="1"/>
</dbReference>
<feature type="domain" description="CBM2" evidence="3">
    <location>
        <begin position="361"/>
        <end position="469"/>
    </location>
</feature>
<dbReference type="InterPro" id="IPR051477">
    <property type="entry name" value="Expansin_CellWall"/>
</dbReference>
<dbReference type="PROSITE" id="PS51173">
    <property type="entry name" value="CBM2"/>
    <property type="match status" value="1"/>
</dbReference>
<dbReference type="Gene3D" id="2.40.40.10">
    <property type="entry name" value="RlpA-like domain"/>
    <property type="match status" value="1"/>
</dbReference>
<dbReference type="Pfam" id="PF00553">
    <property type="entry name" value="CBM_2"/>
    <property type="match status" value="1"/>
</dbReference>
<protein>
    <submittedName>
        <fullName evidence="4">Cellulose binding domain-containing protein</fullName>
    </submittedName>
</protein>
<dbReference type="Proteomes" id="UP001596496">
    <property type="component" value="Unassembled WGS sequence"/>
</dbReference>
<evidence type="ECO:0000313" key="4">
    <source>
        <dbReference type="EMBL" id="MFC7385750.1"/>
    </source>
</evidence>
<evidence type="ECO:0000313" key="5">
    <source>
        <dbReference type="Proteomes" id="UP001596496"/>
    </source>
</evidence>
<keyword evidence="1" id="KW-0732">Signal</keyword>
<dbReference type="SMART" id="SM00637">
    <property type="entry name" value="CBD_II"/>
    <property type="match status" value="1"/>
</dbReference>
<dbReference type="InterPro" id="IPR001919">
    <property type="entry name" value="CBD2"/>
</dbReference>
<evidence type="ECO:0000256" key="2">
    <source>
        <dbReference type="SAM" id="MobiDB-lite"/>
    </source>
</evidence>
<dbReference type="PANTHER" id="PTHR31836:SF21">
    <property type="entry name" value="EXPANSIN-LIKE PROTEIN 7"/>
    <property type="match status" value="1"/>
</dbReference>